<dbReference type="EMBL" id="QOVW01000063">
    <property type="protein sequence ID" value="RDB36283.1"/>
    <property type="molecule type" value="Genomic_DNA"/>
</dbReference>
<keyword evidence="3" id="KW-1185">Reference proteome</keyword>
<gene>
    <name evidence="2" type="ORF">DCC88_05765</name>
</gene>
<dbReference type="PANTHER" id="PTHR43102">
    <property type="entry name" value="SLR1143 PROTEIN"/>
    <property type="match status" value="1"/>
</dbReference>
<dbReference type="Gene3D" id="3.30.450.40">
    <property type="match status" value="1"/>
</dbReference>
<protein>
    <submittedName>
        <fullName evidence="2">GAF domain-containing protein</fullName>
    </submittedName>
</protein>
<accession>A0A369KX20</accession>
<evidence type="ECO:0000259" key="1">
    <source>
        <dbReference type="Pfam" id="PF01590"/>
    </source>
</evidence>
<evidence type="ECO:0000313" key="3">
    <source>
        <dbReference type="Proteomes" id="UP000253934"/>
    </source>
</evidence>
<dbReference type="InterPro" id="IPR029016">
    <property type="entry name" value="GAF-like_dom_sf"/>
</dbReference>
<dbReference type="AlphaFoldDB" id="A0A369KX20"/>
<dbReference type="PANTHER" id="PTHR43102:SF2">
    <property type="entry name" value="GAF DOMAIN-CONTAINING PROTEIN"/>
    <property type="match status" value="1"/>
</dbReference>
<comment type="caution">
    <text evidence="2">The sequence shown here is derived from an EMBL/GenBank/DDBJ whole genome shotgun (WGS) entry which is preliminary data.</text>
</comment>
<dbReference type="SUPFAM" id="SSF55781">
    <property type="entry name" value="GAF domain-like"/>
    <property type="match status" value="1"/>
</dbReference>
<reference evidence="2" key="1">
    <citation type="submission" date="2018-04" db="EMBL/GenBank/DDBJ databases">
        <title>Draft genome sequence of the Candidatus Spirobacillus cienkowskii, a pathogen of freshwater Daphnia species, reconstructed from hemolymph metagenomic reads.</title>
        <authorList>
            <person name="Bresciani L."/>
            <person name="Lemos L.N."/>
            <person name="Wale N."/>
            <person name="Lin J.Y."/>
            <person name="Fernandes G.R."/>
            <person name="Duffy M.A."/>
            <person name="Rodrigues J.M."/>
        </authorList>
    </citation>
    <scope>NUCLEOTIDE SEQUENCE [LARGE SCALE GENOMIC DNA]</scope>
    <source>
        <strain evidence="2">Binning01</strain>
    </source>
</reference>
<evidence type="ECO:0000313" key="2">
    <source>
        <dbReference type="EMBL" id="RDB36283.1"/>
    </source>
</evidence>
<dbReference type="Proteomes" id="UP000253934">
    <property type="component" value="Unassembled WGS sequence"/>
</dbReference>
<dbReference type="Pfam" id="PF01590">
    <property type="entry name" value="GAF"/>
    <property type="match status" value="1"/>
</dbReference>
<dbReference type="InterPro" id="IPR003018">
    <property type="entry name" value="GAF"/>
</dbReference>
<name>A0A369KX20_9BACT</name>
<sequence>MIVKKRFFFEDKNICSTIDNNIKQFLHSYNINEYFPENEYSEFTFLAAKTFNCPISFISFVSHDSLIVKSVVGLDNQFVKNKIDFQCFNFVHDTPVIVNDTLCDKNLIKNSFVFRSSYIRFYAAVPLITNEGNTIGSLCIMDNKINHLSESQILYLQYLANRIVQKLELRRLNVIKNNPCYKKYVLAEGKVSKKIISKHKTSKLIKLFFKINKSNKKFKPIKIKELMYVINYYFKNTLSKYDIKFNISLDSDKNTLFECKSSYTMRNLIYLLNVSIETVKAEKFRWINLNIKNLVYDLEFSITDSCKIKNHYISSSKNTQDVLL</sequence>
<proteinExistence type="predicted"/>
<organism evidence="2 3">
    <name type="scientific">Spirobacillus cienkowskii</name>
    <dbReference type="NCBI Taxonomy" id="495820"/>
    <lineage>
        <taxon>Bacteria</taxon>
        <taxon>Pseudomonadati</taxon>
        <taxon>Bdellovibrionota</taxon>
        <taxon>Oligoflexia</taxon>
        <taxon>Silvanigrellales</taxon>
        <taxon>Spirobacillus</taxon>
    </lineage>
</organism>
<feature type="domain" description="GAF" evidence="1">
    <location>
        <begin position="88"/>
        <end position="165"/>
    </location>
</feature>